<protein>
    <recommendedName>
        <fullName evidence="3">DUF2950 domain-containing protein</fullName>
    </recommendedName>
</protein>
<dbReference type="Pfam" id="PF11453">
    <property type="entry name" value="DUF2950"/>
    <property type="match status" value="1"/>
</dbReference>
<evidence type="ECO:0000313" key="1">
    <source>
        <dbReference type="EMBL" id="SMG10995.1"/>
    </source>
</evidence>
<name>A0A1X7I9D1_9BURK</name>
<organism evidence="1 2">
    <name type="scientific">Paraburkholderia susongensis</name>
    <dbReference type="NCBI Taxonomy" id="1515439"/>
    <lineage>
        <taxon>Bacteria</taxon>
        <taxon>Pseudomonadati</taxon>
        <taxon>Pseudomonadota</taxon>
        <taxon>Betaproteobacteria</taxon>
        <taxon>Burkholderiales</taxon>
        <taxon>Burkholderiaceae</taxon>
        <taxon>Paraburkholderia</taxon>
    </lineage>
</organism>
<dbReference type="STRING" id="1515439.SAMN06265784_101452"/>
<proteinExistence type="predicted"/>
<dbReference type="AlphaFoldDB" id="A0A1X7I9D1"/>
<dbReference type="Proteomes" id="UP000193228">
    <property type="component" value="Unassembled WGS sequence"/>
</dbReference>
<evidence type="ECO:0000313" key="2">
    <source>
        <dbReference type="Proteomes" id="UP000193228"/>
    </source>
</evidence>
<dbReference type="RefSeq" id="WP_244195905.1">
    <property type="nucleotide sequence ID" value="NZ_FXAT01000001.1"/>
</dbReference>
<sequence>MMRLLSQGKSRGCAHAVAVTRRSADLAAGVGLSSLSGRSALRALLVVPLLLVAATAAHAQAVYPSADAAANAFVDALASNDEPALRHVLGNDFHRFIPTKDVGEDDIYQFLGAWSKGHQIVEDQATGSGRTTAHLAVGDSGWTLPIPLVRVAQGWRFDPPAAQGEMLTRRIGRNERAAILTSLAYVDAQNDYHNLTQHYAQRFISTPGTHDGLYWPTAPGEAESPLGPLAATMPAHTRPQEAYHGYHYRILTAQGPHARGGAQNYVENGVMSRGFALVASPADYGKTGVMSFIVNQDGQVYEKNLGPQSARAAAALRSFDPDDSWKATQP</sequence>
<gene>
    <name evidence="1" type="ORF">SAMN06265784_101452</name>
</gene>
<dbReference type="EMBL" id="FXAT01000001">
    <property type="protein sequence ID" value="SMG10995.1"/>
    <property type="molecule type" value="Genomic_DNA"/>
</dbReference>
<evidence type="ECO:0008006" key="3">
    <source>
        <dbReference type="Google" id="ProtNLM"/>
    </source>
</evidence>
<accession>A0A1X7I9D1</accession>
<reference evidence="2" key="1">
    <citation type="submission" date="2017-04" db="EMBL/GenBank/DDBJ databases">
        <authorList>
            <person name="Varghese N."/>
            <person name="Submissions S."/>
        </authorList>
    </citation>
    <scope>NUCLEOTIDE SEQUENCE [LARGE SCALE GENOMIC DNA]</scope>
    <source>
        <strain evidence="2">LMG 29540</strain>
    </source>
</reference>
<dbReference type="InterPro" id="IPR021556">
    <property type="entry name" value="DUF2950"/>
</dbReference>
<keyword evidence="2" id="KW-1185">Reference proteome</keyword>